<feature type="domain" description="Methyltransferase type 11" evidence="1">
    <location>
        <begin position="51"/>
        <end position="145"/>
    </location>
</feature>
<dbReference type="InterPro" id="IPR013216">
    <property type="entry name" value="Methyltransf_11"/>
</dbReference>
<dbReference type="AlphaFoldDB" id="A0A2H0B814"/>
<dbReference type="Gene3D" id="3.40.50.150">
    <property type="entry name" value="Vaccinia Virus protein VP39"/>
    <property type="match status" value="1"/>
</dbReference>
<dbReference type="PANTHER" id="PTHR43861">
    <property type="entry name" value="TRANS-ACONITATE 2-METHYLTRANSFERASE-RELATED"/>
    <property type="match status" value="1"/>
</dbReference>
<protein>
    <recommendedName>
        <fullName evidence="1">Methyltransferase type 11 domain-containing protein</fullName>
    </recommendedName>
</protein>
<accession>A0A2H0B814</accession>
<dbReference type="CDD" id="cd02440">
    <property type="entry name" value="AdoMet_MTases"/>
    <property type="match status" value="1"/>
</dbReference>
<proteinExistence type="predicted"/>
<dbReference type="SUPFAM" id="SSF53335">
    <property type="entry name" value="S-adenosyl-L-methionine-dependent methyltransferases"/>
    <property type="match status" value="1"/>
</dbReference>
<dbReference type="GO" id="GO:0008757">
    <property type="term" value="F:S-adenosylmethionine-dependent methyltransferase activity"/>
    <property type="evidence" value="ECO:0007669"/>
    <property type="project" value="InterPro"/>
</dbReference>
<dbReference type="Pfam" id="PF08241">
    <property type="entry name" value="Methyltransf_11"/>
    <property type="match status" value="1"/>
</dbReference>
<evidence type="ECO:0000313" key="3">
    <source>
        <dbReference type="Proteomes" id="UP000229459"/>
    </source>
</evidence>
<evidence type="ECO:0000313" key="2">
    <source>
        <dbReference type="EMBL" id="PIP53190.1"/>
    </source>
</evidence>
<comment type="caution">
    <text evidence="2">The sequence shown here is derived from an EMBL/GenBank/DDBJ whole genome shotgun (WGS) entry which is preliminary data.</text>
</comment>
<sequence length="249" mass="28567">MDYMRDSKTNNKWVMERLVPERVPWYGKKTISDHLARYQFAAQLVSNKKVLDIACGSGYGTQLLARAGASQVIGIDISQTTINYAKEKYSHPKVKFVIGDACKINLTDNCLDIVVSFETLEHLQNYQTFLSEIHRILKPKGICLISTPNNLLSDETCNEFHLHQFSQAQFLKDLSKHFTLLDLYGQKPMHSGYLNLVRNITAKISNKFIKWFIDSALKCMFRGVKIQKIETIKNGFVPAFFIAKCQKYD</sequence>
<gene>
    <name evidence="2" type="ORF">COX08_02385</name>
</gene>
<evidence type="ECO:0000259" key="1">
    <source>
        <dbReference type="Pfam" id="PF08241"/>
    </source>
</evidence>
<name>A0A2H0B814_9BACT</name>
<organism evidence="2 3">
    <name type="scientific">Candidatus Beckwithbacteria bacterium CG23_combo_of_CG06-09_8_20_14_all_34_8</name>
    <dbReference type="NCBI Taxonomy" id="1974497"/>
    <lineage>
        <taxon>Bacteria</taxon>
        <taxon>Candidatus Beckwithiibacteriota</taxon>
    </lineage>
</organism>
<dbReference type="InterPro" id="IPR029063">
    <property type="entry name" value="SAM-dependent_MTases_sf"/>
</dbReference>
<reference evidence="2 3" key="1">
    <citation type="submission" date="2017-09" db="EMBL/GenBank/DDBJ databases">
        <title>Depth-based differentiation of microbial function through sediment-hosted aquifers and enrichment of novel symbionts in the deep terrestrial subsurface.</title>
        <authorList>
            <person name="Probst A.J."/>
            <person name="Ladd B."/>
            <person name="Jarett J.K."/>
            <person name="Geller-Mcgrath D.E."/>
            <person name="Sieber C.M."/>
            <person name="Emerson J.B."/>
            <person name="Anantharaman K."/>
            <person name="Thomas B.C."/>
            <person name="Malmstrom R."/>
            <person name="Stieglmeier M."/>
            <person name="Klingl A."/>
            <person name="Woyke T."/>
            <person name="Ryan C.M."/>
            <person name="Banfield J.F."/>
        </authorList>
    </citation>
    <scope>NUCLEOTIDE SEQUENCE [LARGE SCALE GENOMIC DNA]</scope>
    <source>
        <strain evidence="2">CG23_combo_of_CG06-09_8_20_14_all_34_8</strain>
    </source>
</reference>
<dbReference type="EMBL" id="PCSR01000053">
    <property type="protein sequence ID" value="PIP53190.1"/>
    <property type="molecule type" value="Genomic_DNA"/>
</dbReference>
<dbReference type="Proteomes" id="UP000229459">
    <property type="component" value="Unassembled WGS sequence"/>
</dbReference>